<sequence>MTSSTTLALTGVTGALGGVVAGHLADLAPRLLVRDPGRAPSIDGSEVRTCTYGDAEACLAALEGVDVLFLVSAAESPTRREEHATVIDAAARAGVRHVVYTSFEGAGPDATFTLGRDHHAAEQALADAERTHGMRHTCLRDNFYLDVLPLFADDEGVLRGPAGDGRVAAVARADVAEVAARILRDLVEGGAAAEQHAGAVYRLSGPEALTLDEVASRAGAHLGRPLRYEQETVEEAYASRRAGWPDAQQFELDAWVSTYTAIADGSVAEVTDDVPRLLGHPARTLEDVLGPSLVE</sequence>
<evidence type="ECO:0000313" key="2">
    <source>
        <dbReference type="EMBL" id="GAA4684018.1"/>
    </source>
</evidence>
<dbReference type="InterPro" id="IPR036291">
    <property type="entry name" value="NAD(P)-bd_dom_sf"/>
</dbReference>
<evidence type="ECO:0000259" key="1">
    <source>
        <dbReference type="Pfam" id="PF13460"/>
    </source>
</evidence>
<dbReference type="Gene3D" id="3.40.50.720">
    <property type="entry name" value="NAD(P)-binding Rossmann-like Domain"/>
    <property type="match status" value="1"/>
</dbReference>
<gene>
    <name evidence="2" type="ORF">GCM10023226_21640</name>
</gene>
<comment type="caution">
    <text evidence="2">The sequence shown here is derived from an EMBL/GenBank/DDBJ whole genome shotgun (WGS) entry which is preliminary data.</text>
</comment>
<feature type="domain" description="NAD(P)-binding" evidence="1">
    <location>
        <begin position="11"/>
        <end position="185"/>
    </location>
</feature>
<keyword evidence="3" id="KW-1185">Reference proteome</keyword>
<dbReference type="EMBL" id="BAABIM010000002">
    <property type="protein sequence ID" value="GAA4684018.1"/>
    <property type="molecule type" value="Genomic_DNA"/>
</dbReference>
<name>A0ABP8W8N4_9ACTN</name>
<dbReference type="SUPFAM" id="SSF51735">
    <property type="entry name" value="NAD(P)-binding Rossmann-fold domains"/>
    <property type="match status" value="1"/>
</dbReference>
<dbReference type="PANTHER" id="PTHR47129:SF1">
    <property type="entry name" value="NMRA-LIKE DOMAIN-CONTAINING PROTEIN"/>
    <property type="match status" value="1"/>
</dbReference>
<organism evidence="2 3">
    <name type="scientific">Nocardioides nanhaiensis</name>
    <dbReference type="NCBI Taxonomy" id="1476871"/>
    <lineage>
        <taxon>Bacteria</taxon>
        <taxon>Bacillati</taxon>
        <taxon>Actinomycetota</taxon>
        <taxon>Actinomycetes</taxon>
        <taxon>Propionibacteriales</taxon>
        <taxon>Nocardioidaceae</taxon>
        <taxon>Nocardioides</taxon>
    </lineage>
</organism>
<dbReference type="RefSeq" id="WP_345265620.1">
    <property type="nucleotide sequence ID" value="NZ_BAABIM010000002.1"/>
</dbReference>
<proteinExistence type="predicted"/>
<dbReference type="InterPro" id="IPR016040">
    <property type="entry name" value="NAD(P)-bd_dom"/>
</dbReference>
<accession>A0ABP8W8N4</accession>
<dbReference type="Gene3D" id="3.90.25.10">
    <property type="entry name" value="UDP-galactose 4-epimerase, domain 1"/>
    <property type="match status" value="1"/>
</dbReference>
<reference evidence="3" key="1">
    <citation type="journal article" date="2019" name="Int. J. Syst. Evol. Microbiol.">
        <title>The Global Catalogue of Microorganisms (GCM) 10K type strain sequencing project: providing services to taxonomists for standard genome sequencing and annotation.</title>
        <authorList>
            <consortium name="The Broad Institute Genomics Platform"/>
            <consortium name="The Broad Institute Genome Sequencing Center for Infectious Disease"/>
            <person name="Wu L."/>
            <person name="Ma J."/>
        </authorList>
    </citation>
    <scope>NUCLEOTIDE SEQUENCE [LARGE SCALE GENOMIC DNA]</scope>
    <source>
        <strain evidence="3">JCM 18127</strain>
    </source>
</reference>
<dbReference type="InterPro" id="IPR052718">
    <property type="entry name" value="NmrA-type_oxidoreductase"/>
</dbReference>
<dbReference type="Proteomes" id="UP001500621">
    <property type="component" value="Unassembled WGS sequence"/>
</dbReference>
<dbReference type="Pfam" id="PF13460">
    <property type="entry name" value="NAD_binding_10"/>
    <property type="match status" value="1"/>
</dbReference>
<protein>
    <submittedName>
        <fullName evidence="2">SDR family oxidoreductase</fullName>
    </submittedName>
</protein>
<evidence type="ECO:0000313" key="3">
    <source>
        <dbReference type="Proteomes" id="UP001500621"/>
    </source>
</evidence>
<dbReference type="PANTHER" id="PTHR47129">
    <property type="entry name" value="QUINONE OXIDOREDUCTASE 2"/>
    <property type="match status" value="1"/>
</dbReference>